<dbReference type="SUPFAM" id="SSF46894">
    <property type="entry name" value="C-terminal effector domain of the bipartite response regulators"/>
    <property type="match status" value="1"/>
</dbReference>
<dbReference type="GO" id="GO:0003677">
    <property type="term" value="F:DNA binding"/>
    <property type="evidence" value="ECO:0007669"/>
    <property type="project" value="InterPro"/>
</dbReference>
<name>A0A8J4E9T6_9ACTN</name>
<dbReference type="PANTHER" id="PTHR34293:SF1">
    <property type="entry name" value="HTH-TYPE TRANSCRIPTIONAL REGULATOR TRMBL2"/>
    <property type="match status" value="1"/>
</dbReference>
<proteinExistence type="predicted"/>
<dbReference type="PRINTS" id="PR00038">
    <property type="entry name" value="HTHLUXR"/>
</dbReference>
<comment type="caution">
    <text evidence="2">The sequence shown here is derived from an EMBL/GenBank/DDBJ whole genome shotgun (WGS) entry which is preliminary data.</text>
</comment>
<dbReference type="GO" id="GO:0006355">
    <property type="term" value="P:regulation of DNA-templated transcription"/>
    <property type="evidence" value="ECO:0007669"/>
    <property type="project" value="InterPro"/>
</dbReference>
<dbReference type="InterPro" id="IPR051797">
    <property type="entry name" value="TrmB-like"/>
</dbReference>
<evidence type="ECO:0000313" key="3">
    <source>
        <dbReference type="Proteomes" id="UP000635606"/>
    </source>
</evidence>
<dbReference type="AlphaFoldDB" id="A0A8J4E9T6"/>
<dbReference type="Proteomes" id="UP000635606">
    <property type="component" value="Unassembled WGS sequence"/>
</dbReference>
<accession>A0A8J4E9T6</accession>
<dbReference type="PROSITE" id="PS50043">
    <property type="entry name" value="HTH_LUXR_2"/>
    <property type="match status" value="1"/>
</dbReference>
<sequence length="375" mass="40062">MGGQLHNSAKPARSLARPACPCEGRRVNLLEPVPSLTRWGLSPDADLVYRSLAAIGPGTVGSLSAGLGITRHRVSMAIDELHVTGAVRGPHVPESPPAARRWQAMPVADVVAALRQRRLRTVDLRYQAGFHHALLQGSVLPTPTPPPAHGRVLLTSGEIRARIATLVAAERHEHLAVNPEPSFAEEDMAEALPLDRALVARGIRLRTCGVPPLDADRSSAVAHQLASIGADYRERTDVPVKLMVFDRRIALLPVDPFDPSAGALEIDHPVIVAGLVALFEQLWGAGRDPRRGGVPPIVLSPRERSIVALLATGLTDAGVATRLNISRRTIAYTLRALMDRIGAENRFQLGLILGSMHLLTPPGRPAGAADHGGNQ</sequence>
<gene>
    <name evidence="2" type="ORF">Voc01_017060</name>
</gene>
<keyword evidence="3" id="KW-1185">Reference proteome</keyword>
<organism evidence="2 3">
    <name type="scientific">Virgisporangium ochraceum</name>
    <dbReference type="NCBI Taxonomy" id="65505"/>
    <lineage>
        <taxon>Bacteria</taxon>
        <taxon>Bacillati</taxon>
        <taxon>Actinomycetota</taxon>
        <taxon>Actinomycetes</taxon>
        <taxon>Micromonosporales</taxon>
        <taxon>Micromonosporaceae</taxon>
        <taxon>Virgisporangium</taxon>
    </lineage>
</organism>
<reference evidence="2" key="1">
    <citation type="submission" date="2021-01" db="EMBL/GenBank/DDBJ databases">
        <title>Whole genome shotgun sequence of Virgisporangium ochraceum NBRC 16418.</title>
        <authorList>
            <person name="Komaki H."/>
            <person name="Tamura T."/>
        </authorList>
    </citation>
    <scope>NUCLEOTIDE SEQUENCE</scope>
    <source>
        <strain evidence="2">NBRC 16418</strain>
    </source>
</reference>
<dbReference type="EMBL" id="BOPH01000020">
    <property type="protein sequence ID" value="GIJ66789.1"/>
    <property type="molecule type" value="Genomic_DNA"/>
</dbReference>
<evidence type="ECO:0000259" key="1">
    <source>
        <dbReference type="PROSITE" id="PS50043"/>
    </source>
</evidence>
<dbReference type="CDD" id="cd06170">
    <property type="entry name" value="LuxR_C_like"/>
    <property type="match status" value="1"/>
</dbReference>
<dbReference type="Gene3D" id="1.10.10.10">
    <property type="entry name" value="Winged helix-like DNA-binding domain superfamily/Winged helix DNA-binding domain"/>
    <property type="match status" value="2"/>
</dbReference>
<evidence type="ECO:0000313" key="2">
    <source>
        <dbReference type="EMBL" id="GIJ66789.1"/>
    </source>
</evidence>
<dbReference type="PANTHER" id="PTHR34293">
    <property type="entry name" value="HTH-TYPE TRANSCRIPTIONAL REGULATOR TRMBL2"/>
    <property type="match status" value="1"/>
</dbReference>
<dbReference type="InterPro" id="IPR000792">
    <property type="entry name" value="Tscrpt_reg_LuxR_C"/>
</dbReference>
<feature type="domain" description="HTH luxR-type" evidence="1">
    <location>
        <begin position="292"/>
        <end position="357"/>
    </location>
</feature>
<dbReference type="InterPro" id="IPR016032">
    <property type="entry name" value="Sig_transdc_resp-reg_C-effctor"/>
</dbReference>
<dbReference type="InterPro" id="IPR036388">
    <property type="entry name" value="WH-like_DNA-bd_sf"/>
</dbReference>
<dbReference type="SMART" id="SM00421">
    <property type="entry name" value="HTH_LUXR"/>
    <property type="match status" value="1"/>
</dbReference>
<protein>
    <recommendedName>
        <fullName evidence="1">HTH luxR-type domain-containing protein</fullName>
    </recommendedName>
</protein>
<dbReference type="Pfam" id="PF00196">
    <property type="entry name" value="GerE"/>
    <property type="match status" value="1"/>
</dbReference>